<name>A0A948TGP6_9GAMM</name>
<feature type="coiled-coil region" evidence="1">
    <location>
        <begin position="1031"/>
        <end position="1072"/>
    </location>
</feature>
<evidence type="ECO:0000256" key="1">
    <source>
        <dbReference type="SAM" id="Coils"/>
    </source>
</evidence>
<feature type="compositionally biased region" description="Polar residues" evidence="2">
    <location>
        <begin position="32"/>
        <end position="43"/>
    </location>
</feature>
<comment type="caution">
    <text evidence="3">The sequence shown here is derived from an EMBL/GenBank/DDBJ whole genome shotgun (WGS) entry which is preliminary data.</text>
</comment>
<feature type="compositionally biased region" description="Low complexity" evidence="2">
    <location>
        <begin position="1082"/>
        <end position="1117"/>
    </location>
</feature>
<dbReference type="AlphaFoldDB" id="A0A948TGP6"/>
<proteinExistence type="predicted"/>
<evidence type="ECO:0000313" key="4">
    <source>
        <dbReference type="Proteomes" id="UP000733611"/>
    </source>
</evidence>
<dbReference type="PANTHER" id="PTHR13361:SF1">
    <property type="entry name" value="WW DOMAIN-BINDING PROTEIN 11"/>
    <property type="match status" value="1"/>
</dbReference>
<feature type="region of interest" description="Disordered" evidence="2">
    <location>
        <begin position="1072"/>
        <end position="1138"/>
    </location>
</feature>
<dbReference type="EMBL" id="JAHLFE010000135">
    <property type="protein sequence ID" value="MBU3844546.1"/>
    <property type="molecule type" value="Genomic_DNA"/>
</dbReference>
<protein>
    <submittedName>
        <fullName evidence="3">Uncharacterized protein</fullName>
    </submittedName>
</protein>
<reference evidence="3" key="2">
    <citation type="submission" date="2021-04" db="EMBL/GenBank/DDBJ databases">
        <authorList>
            <person name="Gilroy R."/>
        </authorList>
    </citation>
    <scope>NUCLEOTIDE SEQUENCE</scope>
    <source>
        <strain evidence="3">378</strain>
    </source>
</reference>
<evidence type="ECO:0000313" key="3">
    <source>
        <dbReference type="EMBL" id="MBU3844546.1"/>
    </source>
</evidence>
<accession>A0A948TGP6</accession>
<feature type="region of interest" description="Disordered" evidence="2">
    <location>
        <begin position="674"/>
        <end position="744"/>
    </location>
</feature>
<keyword evidence="1" id="KW-0175">Coiled coil</keyword>
<feature type="compositionally biased region" description="Low complexity" evidence="2">
    <location>
        <begin position="674"/>
        <end position="686"/>
    </location>
</feature>
<reference evidence="3" key="1">
    <citation type="journal article" date="2021" name="PeerJ">
        <title>Extensive microbial diversity within the chicken gut microbiome revealed by metagenomics and culture.</title>
        <authorList>
            <person name="Gilroy R."/>
            <person name="Ravi A."/>
            <person name="Getino M."/>
            <person name="Pursley I."/>
            <person name="Horton D.L."/>
            <person name="Alikhan N.F."/>
            <person name="Baker D."/>
            <person name="Gharbi K."/>
            <person name="Hall N."/>
            <person name="Watson M."/>
            <person name="Adriaenssens E.M."/>
            <person name="Foster-Nyarko E."/>
            <person name="Jarju S."/>
            <person name="Secka A."/>
            <person name="Antonio M."/>
            <person name="Oren A."/>
            <person name="Chaudhuri R.R."/>
            <person name="La Ragione R."/>
            <person name="Hildebrand F."/>
            <person name="Pallen M.J."/>
        </authorList>
    </citation>
    <scope>NUCLEOTIDE SEQUENCE</scope>
    <source>
        <strain evidence="3">378</strain>
    </source>
</reference>
<feature type="compositionally biased region" description="Polar residues" evidence="2">
    <location>
        <begin position="710"/>
        <end position="739"/>
    </location>
</feature>
<dbReference type="Proteomes" id="UP000733611">
    <property type="component" value="Unassembled WGS sequence"/>
</dbReference>
<feature type="region of interest" description="Disordered" evidence="2">
    <location>
        <begin position="119"/>
        <end position="140"/>
    </location>
</feature>
<organism evidence="3 4">
    <name type="scientific">Candidatus Anaerobiospirillum pullicola</name>
    <dbReference type="NCBI Taxonomy" id="2838451"/>
    <lineage>
        <taxon>Bacteria</taxon>
        <taxon>Pseudomonadati</taxon>
        <taxon>Pseudomonadota</taxon>
        <taxon>Gammaproteobacteria</taxon>
        <taxon>Aeromonadales</taxon>
        <taxon>Succinivibrionaceae</taxon>
        <taxon>Anaerobiospirillum</taxon>
    </lineage>
</organism>
<feature type="region of interest" description="Disordered" evidence="2">
    <location>
        <begin position="16"/>
        <end position="67"/>
    </location>
</feature>
<feature type="compositionally biased region" description="Low complexity" evidence="2">
    <location>
        <begin position="56"/>
        <end position="67"/>
    </location>
</feature>
<evidence type="ECO:0000256" key="2">
    <source>
        <dbReference type="SAM" id="MobiDB-lite"/>
    </source>
</evidence>
<sequence>MNQPKAPLSSLLVALANGDEKAQQQVKAKQKTTSNSNQGSAATQKPADPWDRVGVAPSSMPASPLAPSSPVINTGPAGAPAYAAALFGNYTPRSADRLSVPIKAQNVVMDHPEAFAPLPKWQDNAAAATESSSPDEMKRGNSAQVLGARVVNTQPINTAQGGNVDTGMDDSKLMSMLLPNRLITQINTYENSHTYEKSSRNQREHELVTNMEEAKKAQAAGEAYLGQSARALLHAQSTPRMVPDMEVEVTEVQAIPAFGVSQVILGASSRKKQEEKERKQAIPPHERLLSGSARLLLDYFTPFLQPQDVAVTDVRVQLERIPFMAVNPNGGIIIAVLCEAGYNELAEYPRLLLSYVEQLQRFRQRLTEIITQYLHLHLYQAMTLYDGITGFICLERLNAEQVRKLVQNCRYHRIVKERRELMALFTEQIEQIRVMCPVEGMYQYCHNFLRQNFHFQPYVPEQDPTKDDKTVATSQVAGLLASAYTGSGAETLAAQDLAAAFSTFLQEQLDEPQSKYGRDPHEALAKLQEYLQESDLVGAKQQVQTPEVNSGEVWLGNCQQLRTLQERGFAPHIFLRTKQVASAQQQANAQQPARNTLNPTQALEWDKIVTLSRYLNHSYQPTRASIRLFVPNPSLLQHHSMVPVAAAQAANGAATAPNAAVGASPAAALAAAASAPQPNRAQPQQGSAAPIAVRNAAQVQSVAPTKPLPQRQQRYMQQLRPQGQQHAAGSGASRPQQHVQHGVPHGAQPLRAQRPVQAGGRGAFASPQAQLKAHGVHGNPAVAAAQGRRAPTVSVPMQNAAVGNATAGAARQGRVLPPSASATALIRAGQRGAPAPSQAMLATQQHRANVPATGYPDIARGNGAPAAVSNAASNMVAQAFGASGQSLQQQKARYQEAAMLGQQVAAPLMAPLAANQAGDVSMNFSLRGGRGNDFGSAGQQAAPMKSVTVANVNVQQDVTSNNAQMQWQGSLPLAVSTMNMQGQSLMLSSFQQQTKAAAPSAAQTKQVEESVDDLVAAAMQADPEYVAALAKQQAEKEAKAKAEAAAKAAARAAALAAQAEAAQKEAQAAAAAANPQRVVHPQQRAAVSQQSQARAKQVPAAEAQAQAQATANAQQPAKEPETKTSGMSLKAPVRRRRR</sequence>
<dbReference type="PANTHER" id="PTHR13361">
    <property type="entry name" value="WW DOMAIN-BINDING PROTEIN 11"/>
    <property type="match status" value="1"/>
</dbReference>
<gene>
    <name evidence="3" type="ORF">H9847_06735</name>
</gene>